<name>A0A6A6UJG2_9PEZI</name>
<feature type="region of interest" description="Disordered" evidence="1">
    <location>
        <begin position="1157"/>
        <end position="1177"/>
    </location>
</feature>
<feature type="region of interest" description="Disordered" evidence="1">
    <location>
        <begin position="719"/>
        <end position="994"/>
    </location>
</feature>
<dbReference type="Pfam" id="PF12814">
    <property type="entry name" value="Mcp5_PH"/>
    <property type="match status" value="1"/>
</dbReference>
<feature type="region of interest" description="Disordered" evidence="1">
    <location>
        <begin position="330"/>
        <end position="351"/>
    </location>
</feature>
<feature type="compositionally biased region" description="Basic residues" evidence="1">
    <location>
        <begin position="924"/>
        <end position="934"/>
    </location>
</feature>
<feature type="compositionally biased region" description="Polar residues" evidence="1">
    <location>
        <begin position="50"/>
        <end position="59"/>
    </location>
</feature>
<dbReference type="InterPro" id="IPR024774">
    <property type="entry name" value="PH_dom-Mcp5-type"/>
</dbReference>
<feature type="compositionally biased region" description="Low complexity" evidence="1">
    <location>
        <begin position="846"/>
        <end position="859"/>
    </location>
</feature>
<feature type="compositionally biased region" description="Polar residues" evidence="1">
    <location>
        <begin position="685"/>
        <end position="702"/>
    </location>
</feature>
<feature type="compositionally biased region" description="Polar residues" evidence="1">
    <location>
        <begin position="818"/>
        <end position="827"/>
    </location>
</feature>
<feature type="region of interest" description="Disordered" evidence="1">
    <location>
        <begin position="1"/>
        <end position="94"/>
    </location>
</feature>
<dbReference type="GO" id="GO:0005938">
    <property type="term" value="C:cell cortex"/>
    <property type="evidence" value="ECO:0007669"/>
    <property type="project" value="InterPro"/>
</dbReference>
<feature type="compositionally biased region" description="Polar residues" evidence="1">
    <location>
        <begin position="793"/>
        <end position="810"/>
    </location>
</feature>
<evidence type="ECO:0000256" key="1">
    <source>
        <dbReference type="SAM" id="MobiDB-lite"/>
    </source>
</evidence>
<dbReference type="InterPro" id="IPR053005">
    <property type="entry name" value="Nuclear_Pos-Cytoskel_Interact"/>
</dbReference>
<feature type="region of interest" description="Disordered" evidence="1">
    <location>
        <begin position="188"/>
        <end position="213"/>
    </location>
</feature>
<feature type="compositionally biased region" description="Polar residues" evidence="1">
    <location>
        <begin position="745"/>
        <end position="754"/>
    </location>
</feature>
<dbReference type="GO" id="GO:0005739">
    <property type="term" value="C:mitochondrion"/>
    <property type="evidence" value="ECO:0007669"/>
    <property type="project" value="TreeGrafter"/>
</dbReference>
<accession>A0A6A6UJG2</accession>
<dbReference type="OrthoDB" id="2149224at2759"/>
<sequence>MVGTSDYFSELEAVGSNSSTVTPSLSGSVYHTPRASMSRRSSAKRDISRGASSSPTHDQTSSPPPLPTSSPGTNTTHHDDTANDEDISPLDPRRFTPTLHANLVSEILNLRRELDSKHKFIEDLETSLHATRNEKDDIEDKFAHAEKERRNLKRQFQQLENSTLGAVEELANDRDEVKRTCTDLKQKLEESQEKNKRQDEESNRTHAAWEKDQTAWEAERRAYERRVHITETRLKQVLIELEAVHQAHSQAQEHPISEEDDHTRDSGLGDESDTASQASPMRNASHRRTMSNSSRLSYNRYRFSVQSVAGVDGSKINGISLADELQLDEEDEDLGSEAGSENPHHESPERKGIVAKTSRFFEDKFNRPSSALNRRSLMTPIELDEPNTVEKTSAGALSEPFKLAVKYVDAGVQYDIPAPDVKEVQTKQVQTTSAYCDSGIQYEPMEFEDISTPPATTEQRKDSKVDHQLVNGLRQDISTPPLHVDRGQQMSPSPAPSKRVSMVSASSQTLDEPLSPPATPGVSPPSSPTAVVQIRLSPELKTTSTQTDFVEEPKAAFPLSGNRPAPIAIPSINIVPPLSAPSSPREPKLPPGTKNAFSQTTADLVSMCSVSVQTEEIRIDTRLAKLPPHLHPSAISSNPPTPDSKMGYAAQRTSARSSNLVDRSVLRSPSPDDDIPSSPPEVYSPTPTKQVGSRSSNDNLPQANDRVNGLRQLLRSSILGPAFDGDNDRSDREDSRNDHSDNEQKVSTFSTPNMSGRVLKHMRTLGGTRPSPVPEEKDELEHYQDDSLPVDVTSKSSNGTGRSSAENNVSGEKGKATVTPSVKSNSSKLRRSALIQSGAAAHRSRTPSVASVGSSSYFSNKSNGPPFPVPDRGSSRKLFPSRSEGSQSPTPRAGLFSSRRRGAPAITRKDSLRKVRSATVIHRSNSRGKSRSRSRSPPLLEGRRRSPVRQRSNHPPMPQDNVTVPVKVYPSQKSGEKRLSTRAMSPTSKPELSRASQGTVVDAIAATMVGEWMWKYVRRRTSFGVPESPQDQIGRPGTDGSVNVTGNGVRHKRWVWLSPYERAIMWSSKQPANNTALMGKSGRKLVIQSVLDVRDDTPLPKNHGIAEPFNRSILILTPARALKFTAMSRERHYTWLTALSFLAHSPLLAPGLTLPSVPPQEPEVAPPRSRGSGMKRGGIRDSVRIAKDRARPIKSARSEPQSGTIPEIEFEAAFGQTPIPPMPKIPDAAAEPPTVPRFAHSRNRSLTGPGRLPSSTLRSISPRDIPSPSLPISSIPSPSLDYSSTRVSEASTSVRSNFLDAVGTIRMEAFIDEQNNLTSYSPPLRKGGRRRGNTHSTEDSKRGGMFLGDDFELGGSGSIASGAFDPFHDFHR</sequence>
<evidence type="ECO:0000313" key="4">
    <source>
        <dbReference type="Proteomes" id="UP000799302"/>
    </source>
</evidence>
<dbReference type="GO" id="GO:0015631">
    <property type="term" value="F:tubulin binding"/>
    <property type="evidence" value="ECO:0007669"/>
    <property type="project" value="TreeGrafter"/>
</dbReference>
<evidence type="ECO:0000313" key="3">
    <source>
        <dbReference type="EMBL" id="KAF2671024.1"/>
    </source>
</evidence>
<feature type="region of interest" description="Disordered" evidence="1">
    <location>
        <begin position="1217"/>
        <end position="1287"/>
    </location>
</feature>
<feature type="compositionally biased region" description="Polar residues" evidence="1">
    <location>
        <begin position="982"/>
        <end position="994"/>
    </location>
</feature>
<dbReference type="GO" id="GO:0032065">
    <property type="term" value="P:maintenance of protein location in cell cortex"/>
    <property type="evidence" value="ECO:0007669"/>
    <property type="project" value="InterPro"/>
</dbReference>
<feature type="compositionally biased region" description="Basic and acidic residues" evidence="1">
    <location>
        <begin position="342"/>
        <end position="351"/>
    </location>
</feature>
<proteinExistence type="predicted"/>
<gene>
    <name evidence="3" type="ORF">BT63DRAFT_206171</name>
</gene>
<feature type="region of interest" description="Disordered" evidence="1">
    <location>
        <begin position="473"/>
        <end position="530"/>
    </location>
</feature>
<organism evidence="3 4">
    <name type="scientific">Microthyrium microscopicum</name>
    <dbReference type="NCBI Taxonomy" id="703497"/>
    <lineage>
        <taxon>Eukaryota</taxon>
        <taxon>Fungi</taxon>
        <taxon>Dikarya</taxon>
        <taxon>Ascomycota</taxon>
        <taxon>Pezizomycotina</taxon>
        <taxon>Dothideomycetes</taxon>
        <taxon>Dothideomycetes incertae sedis</taxon>
        <taxon>Microthyriales</taxon>
        <taxon>Microthyriaceae</taxon>
        <taxon>Microthyrium</taxon>
    </lineage>
</organism>
<keyword evidence="4" id="KW-1185">Reference proteome</keyword>
<feature type="region of interest" description="Disordered" evidence="1">
    <location>
        <begin position="576"/>
        <end position="595"/>
    </location>
</feature>
<dbReference type="GO" id="GO:0005543">
    <property type="term" value="F:phospholipid binding"/>
    <property type="evidence" value="ECO:0007669"/>
    <property type="project" value="InterPro"/>
</dbReference>
<dbReference type="GO" id="GO:0000226">
    <property type="term" value="P:microtubule cytoskeleton organization"/>
    <property type="evidence" value="ECO:0007669"/>
    <property type="project" value="TreeGrafter"/>
</dbReference>
<reference evidence="3" key="1">
    <citation type="journal article" date="2020" name="Stud. Mycol.">
        <title>101 Dothideomycetes genomes: a test case for predicting lifestyles and emergence of pathogens.</title>
        <authorList>
            <person name="Haridas S."/>
            <person name="Albert R."/>
            <person name="Binder M."/>
            <person name="Bloem J."/>
            <person name="Labutti K."/>
            <person name="Salamov A."/>
            <person name="Andreopoulos B."/>
            <person name="Baker S."/>
            <person name="Barry K."/>
            <person name="Bills G."/>
            <person name="Bluhm B."/>
            <person name="Cannon C."/>
            <person name="Castanera R."/>
            <person name="Culley D."/>
            <person name="Daum C."/>
            <person name="Ezra D."/>
            <person name="Gonzalez J."/>
            <person name="Henrissat B."/>
            <person name="Kuo A."/>
            <person name="Liang C."/>
            <person name="Lipzen A."/>
            <person name="Lutzoni F."/>
            <person name="Magnuson J."/>
            <person name="Mondo S."/>
            <person name="Nolan M."/>
            <person name="Ohm R."/>
            <person name="Pangilinan J."/>
            <person name="Park H.-J."/>
            <person name="Ramirez L."/>
            <person name="Alfaro M."/>
            <person name="Sun H."/>
            <person name="Tritt A."/>
            <person name="Yoshinaga Y."/>
            <person name="Zwiers L.-H."/>
            <person name="Turgeon B."/>
            <person name="Goodwin S."/>
            <person name="Spatafora J."/>
            <person name="Crous P."/>
            <person name="Grigoriev I."/>
        </authorList>
    </citation>
    <scope>NUCLEOTIDE SEQUENCE</scope>
    <source>
        <strain evidence="3">CBS 115976</strain>
    </source>
</reference>
<feature type="compositionally biased region" description="Polar residues" evidence="1">
    <location>
        <begin position="651"/>
        <end position="661"/>
    </location>
</feature>
<dbReference type="SUPFAM" id="SSF50729">
    <property type="entry name" value="PH domain-like"/>
    <property type="match status" value="1"/>
</dbReference>
<feature type="region of interest" description="Disordered" evidence="1">
    <location>
        <begin position="246"/>
        <end position="293"/>
    </location>
</feature>
<feature type="region of interest" description="Disordered" evidence="1">
    <location>
        <begin position="1317"/>
        <end position="1346"/>
    </location>
</feature>
<evidence type="ECO:0000259" key="2">
    <source>
        <dbReference type="Pfam" id="PF12814"/>
    </source>
</evidence>
<dbReference type="EMBL" id="MU004233">
    <property type="protein sequence ID" value="KAF2671024.1"/>
    <property type="molecule type" value="Genomic_DNA"/>
</dbReference>
<feature type="compositionally biased region" description="Basic and acidic residues" evidence="1">
    <location>
        <begin position="255"/>
        <end position="267"/>
    </location>
</feature>
<feature type="domain" description="Pleckstrin homology" evidence="2">
    <location>
        <begin position="1000"/>
        <end position="1145"/>
    </location>
</feature>
<dbReference type="PANTHER" id="PTHR28190:SF2">
    <property type="entry name" value="MIGRATION PROTEIN, PUTATIVE (AFU_ORTHOLOGUE AFUA_2G07730)-RELATED"/>
    <property type="match status" value="1"/>
</dbReference>
<dbReference type="PANTHER" id="PTHR28190">
    <property type="entry name" value="NUCLEAR MIGRATION PROTEIN NUM1"/>
    <property type="match status" value="1"/>
</dbReference>
<feature type="compositionally biased region" description="Pro residues" evidence="1">
    <location>
        <begin position="514"/>
        <end position="527"/>
    </location>
</feature>
<feature type="compositionally biased region" description="Polar residues" evidence="1">
    <location>
        <begin position="15"/>
        <end position="29"/>
    </location>
</feature>
<feature type="compositionally biased region" description="Basic and acidic residues" evidence="1">
    <location>
        <begin position="726"/>
        <end position="744"/>
    </location>
</feature>
<dbReference type="Proteomes" id="UP000799302">
    <property type="component" value="Unassembled WGS sequence"/>
</dbReference>
<feature type="region of interest" description="Disordered" evidence="1">
    <location>
        <begin position="1026"/>
        <end position="1045"/>
    </location>
</feature>
<feature type="compositionally biased region" description="Low complexity" evidence="1">
    <location>
        <begin position="1258"/>
        <end position="1284"/>
    </location>
</feature>
<feature type="region of interest" description="Disordered" evidence="1">
    <location>
        <begin position="623"/>
        <end position="704"/>
    </location>
</feature>
<protein>
    <recommendedName>
        <fullName evidence="2">Pleckstrin homology domain-containing protein</fullName>
    </recommendedName>
</protein>